<organism evidence="1 2">
    <name type="scientific">Desulfovibrio intestinalis</name>
    <dbReference type="NCBI Taxonomy" id="58621"/>
    <lineage>
        <taxon>Bacteria</taxon>
        <taxon>Pseudomonadati</taxon>
        <taxon>Thermodesulfobacteriota</taxon>
        <taxon>Desulfovibrionia</taxon>
        <taxon>Desulfovibrionales</taxon>
        <taxon>Desulfovibrionaceae</taxon>
        <taxon>Desulfovibrio</taxon>
    </lineage>
</organism>
<dbReference type="EMBL" id="JACHGO010000002">
    <property type="protein sequence ID" value="MBB5142771.1"/>
    <property type="molecule type" value="Genomic_DNA"/>
</dbReference>
<dbReference type="RefSeq" id="WP_183718144.1">
    <property type="nucleotide sequence ID" value="NZ_JACHGO010000002.1"/>
</dbReference>
<evidence type="ECO:0000313" key="2">
    <source>
        <dbReference type="Proteomes" id="UP000539075"/>
    </source>
</evidence>
<evidence type="ECO:0000313" key="1">
    <source>
        <dbReference type="EMBL" id="MBB5142771.1"/>
    </source>
</evidence>
<keyword evidence="2" id="KW-1185">Reference proteome</keyword>
<proteinExistence type="predicted"/>
<name>A0A7W8BZX4_9BACT</name>
<dbReference type="Proteomes" id="UP000539075">
    <property type="component" value="Unassembled WGS sequence"/>
</dbReference>
<protein>
    <submittedName>
        <fullName evidence="1">Uncharacterized protein</fullName>
    </submittedName>
</protein>
<sequence length="76" mass="8755">MASCIPFADEEPFAERVKTLADDELLEIWEETQQIENMICAELHADFSLAPDYEKTIVEELSLRSSRRINARPEAK</sequence>
<reference evidence="1 2" key="1">
    <citation type="submission" date="2020-08" db="EMBL/GenBank/DDBJ databases">
        <title>Genomic Encyclopedia of Type Strains, Phase IV (KMG-IV): sequencing the most valuable type-strain genomes for metagenomic binning, comparative biology and taxonomic classification.</title>
        <authorList>
            <person name="Goeker M."/>
        </authorList>
    </citation>
    <scope>NUCLEOTIDE SEQUENCE [LARGE SCALE GENOMIC DNA]</scope>
    <source>
        <strain evidence="1 2">DSM 11275</strain>
    </source>
</reference>
<gene>
    <name evidence="1" type="ORF">HNQ38_000850</name>
</gene>
<dbReference type="AlphaFoldDB" id="A0A7W8BZX4"/>
<accession>A0A7W8BZX4</accession>
<comment type="caution">
    <text evidence="1">The sequence shown here is derived from an EMBL/GenBank/DDBJ whole genome shotgun (WGS) entry which is preliminary data.</text>
</comment>